<evidence type="ECO:0000313" key="1">
    <source>
        <dbReference type="EMBL" id="SVE63238.1"/>
    </source>
</evidence>
<proteinExistence type="predicted"/>
<feature type="non-terminal residue" evidence="1">
    <location>
        <position position="80"/>
    </location>
</feature>
<dbReference type="EMBL" id="UINC01230917">
    <property type="protein sequence ID" value="SVE63238.1"/>
    <property type="molecule type" value="Genomic_DNA"/>
</dbReference>
<organism evidence="1">
    <name type="scientific">marine metagenome</name>
    <dbReference type="NCBI Taxonomy" id="408172"/>
    <lineage>
        <taxon>unclassified sequences</taxon>
        <taxon>metagenomes</taxon>
        <taxon>ecological metagenomes</taxon>
    </lineage>
</organism>
<name>A0A383F4C8_9ZZZZ</name>
<accession>A0A383F4C8</accession>
<sequence>MKLFSRNKETSDPAVIIQNSLSAVVNRISESFEDEKYHWTKPWGVKRFESMVLAKFMMDYSFNGLADDKLKDDEKIAFIT</sequence>
<dbReference type="AlphaFoldDB" id="A0A383F4C8"/>
<gene>
    <name evidence="1" type="ORF">METZ01_LOCUS516092</name>
</gene>
<reference evidence="1" key="1">
    <citation type="submission" date="2018-05" db="EMBL/GenBank/DDBJ databases">
        <authorList>
            <person name="Lanie J.A."/>
            <person name="Ng W.-L."/>
            <person name="Kazmierczak K.M."/>
            <person name="Andrzejewski T.M."/>
            <person name="Davidsen T.M."/>
            <person name="Wayne K.J."/>
            <person name="Tettelin H."/>
            <person name="Glass J.I."/>
            <person name="Rusch D."/>
            <person name="Podicherti R."/>
            <person name="Tsui H.-C.T."/>
            <person name="Winkler M.E."/>
        </authorList>
    </citation>
    <scope>NUCLEOTIDE SEQUENCE</scope>
</reference>
<protein>
    <submittedName>
        <fullName evidence="1">Uncharacterized protein</fullName>
    </submittedName>
</protein>